<protein>
    <submittedName>
        <fullName evidence="3">Uncharacterized protein</fullName>
    </submittedName>
</protein>
<name>A0ABR1CTJ7_NECAM</name>
<feature type="transmembrane region" description="Helical" evidence="2">
    <location>
        <begin position="136"/>
        <end position="161"/>
    </location>
</feature>
<keyword evidence="2" id="KW-0472">Membrane</keyword>
<evidence type="ECO:0000256" key="2">
    <source>
        <dbReference type="SAM" id="Phobius"/>
    </source>
</evidence>
<organism evidence="3 4">
    <name type="scientific">Necator americanus</name>
    <name type="common">Human hookworm</name>
    <dbReference type="NCBI Taxonomy" id="51031"/>
    <lineage>
        <taxon>Eukaryota</taxon>
        <taxon>Metazoa</taxon>
        <taxon>Ecdysozoa</taxon>
        <taxon>Nematoda</taxon>
        <taxon>Chromadorea</taxon>
        <taxon>Rhabditida</taxon>
        <taxon>Rhabditina</taxon>
        <taxon>Rhabditomorpha</taxon>
        <taxon>Strongyloidea</taxon>
        <taxon>Ancylostomatidae</taxon>
        <taxon>Bunostominae</taxon>
        <taxon>Necator</taxon>
    </lineage>
</organism>
<feature type="region of interest" description="Disordered" evidence="1">
    <location>
        <begin position="1"/>
        <end position="68"/>
    </location>
</feature>
<keyword evidence="4" id="KW-1185">Reference proteome</keyword>
<keyword evidence="2" id="KW-1133">Transmembrane helix</keyword>
<dbReference type="EMBL" id="JAVFWL010000003">
    <property type="protein sequence ID" value="KAK6741664.1"/>
    <property type="molecule type" value="Genomic_DNA"/>
</dbReference>
<feature type="compositionally biased region" description="Basic and acidic residues" evidence="1">
    <location>
        <begin position="1"/>
        <end position="54"/>
    </location>
</feature>
<proteinExistence type="predicted"/>
<comment type="caution">
    <text evidence="3">The sequence shown here is derived from an EMBL/GenBank/DDBJ whole genome shotgun (WGS) entry which is preliminary data.</text>
</comment>
<feature type="transmembrane region" description="Helical" evidence="2">
    <location>
        <begin position="83"/>
        <end position="102"/>
    </location>
</feature>
<accession>A0ABR1CTJ7</accession>
<evidence type="ECO:0000313" key="4">
    <source>
        <dbReference type="Proteomes" id="UP001303046"/>
    </source>
</evidence>
<dbReference type="Proteomes" id="UP001303046">
    <property type="component" value="Unassembled WGS sequence"/>
</dbReference>
<evidence type="ECO:0000313" key="3">
    <source>
        <dbReference type="EMBL" id="KAK6741664.1"/>
    </source>
</evidence>
<keyword evidence="2" id="KW-0812">Transmembrane</keyword>
<gene>
    <name evidence="3" type="primary">Necator_chrIII.g10265</name>
    <name evidence="3" type="ORF">RB195_009500</name>
</gene>
<feature type="transmembrane region" description="Helical" evidence="2">
    <location>
        <begin position="108"/>
        <end position="129"/>
    </location>
</feature>
<evidence type="ECO:0000256" key="1">
    <source>
        <dbReference type="SAM" id="MobiDB-lite"/>
    </source>
</evidence>
<sequence length="205" mass="22926">MGGAEEKGEKQEEEKPTDDKKEEEKDKQEKEENPKDAKGKEGKDKHEKDDEKPKGTKSKTSSTPKSDTKTEEIGETLWCGSDLYLIIISVILVVFALFSFFGDSVSKAVAGFKLLFSLLYCAGAVYAVVKKNARIMAAVMMATLALVVFDILSICVSLFGKSKIGEAFFSILFSIFRIVIFVHLFFITNRIRKVYKNQQDSSLPK</sequence>
<feature type="transmembrane region" description="Helical" evidence="2">
    <location>
        <begin position="167"/>
        <end position="187"/>
    </location>
</feature>
<reference evidence="3 4" key="1">
    <citation type="submission" date="2023-08" db="EMBL/GenBank/DDBJ databases">
        <title>A Necator americanus chromosomal reference genome.</title>
        <authorList>
            <person name="Ilik V."/>
            <person name="Petrzelkova K.J."/>
            <person name="Pardy F."/>
            <person name="Fuh T."/>
            <person name="Niatou-Singa F.S."/>
            <person name="Gouil Q."/>
            <person name="Baker L."/>
            <person name="Ritchie M.E."/>
            <person name="Jex A.R."/>
            <person name="Gazzola D."/>
            <person name="Li H."/>
            <person name="Toshio Fujiwara R."/>
            <person name="Zhan B."/>
            <person name="Aroian R.V."/>
            <person name="Pafco B."/>
            <person name="Schwarz E.M."/>
        </authorList>
    </citation>
    <scope>NUCLEOTIDE SEQUENCE [LARGE SCALE GENOMIC DNA]</scope>
    <source>
        <strain evidence="3 4">Aroian</strain>
        <tissue evidence="3">Whole animal</tissue>
    </source>
</reference>